<feature type="compositionally biased region" description="Basic and acidic residues" evidence="1">
    <location>
        <begin position="109"/>
        <end position="120"/>
    </location>
</feature>
<evidence type="ECO:0000256" key="1">
    <source>
        <dbReference type="SAM" id="MobiDB-lite"/>
    </source>
</evidence>
<dbReference type="AlphaFoldDB" id="A0A934IPU3"/>
<protein>
    <submittedName>
        <fullName evidence="2">Uncharacterized protein</fullName>
    </submittedName>
</protein>
<gene>
    <name evidence="2" type="ORF">JCR33_11870</name>
</gene>
<dbReference type="RefSeq" id="WP_198882299.1">
    <property type="nucleotide sequence ID" value="NZ_JAEKJA010000009.1"/>
</dbReference>
<evidence type="ECO:0000313" key="3">
    <source>
        <dbReference type="Proteomes" id="UP000609531"/>
    </source>
</evidence>
<dbReference type="Proteomes" id="UP000609531">
    <property type="component" value="Unassembled WGS sequence"/>
</dbReference>
<evidence type="ECO:0000313" key="2">
    <source>
        <dbReference type="EMBL" id="MBJ3776393.1"/>
    </source>
</evidence>
<proteinExistence type="predicted"/>
<keyword evidence="3" id="KW-1185">Reference proteome</keyword>
<sequence length="120" mass="12442">MNELWLMLTVATAATIGAGAGAAVALGFAAGRVRAARDDAARWEAVATGFARRLGEAARARRVAALKSEAREAADAIKRRGVASFCHPATPTALDPAMPFAQPAPFVDPARRGRSGTDAR</sequence>
<dbReference type="EMBL" id="JAEKJA010000009">
    <property type="protein sequence ID" value="MBJ3776393.1"/>
    <property type="molecule type" value="Genomic_DNA"/>
</dbReference>
<reference evidence="2" key="1">
    <citation type="submission" date="2020-12" db="EMBL/GenBank/DDBJ databases">
        <title>Bacterial taxonomy.</title>
        <authorList>
            <person name="Pan X."/>
        </authorList>
    </citation>
    <scope>NUCLEOTIDE SEQUENCE</scope>
    <source>
        <strain evidence="2">B2012</strain>
    </source>
</reference>
<feature type="region of interest" description="Disordered" evidence="1">
    <location>
        <begin position="94"/>
        <end position="120"/>
    </location>
</feature>
<name>A0A934IPU3_9HYPH</name>
<accession>A0A934IPU3</accession>
<organism evidence="2 3">
    <name type="scientific">Acuticoccus mangrovi</name>
    <dbReference type="NCBI Taxonomy" id="2796142"/>
    <lineage>
        <taxon>Bacteria</taxon>
        <taxon>Pseudomonadati</taxon>
        <taxon>Pseudomonadota</taxon>
        <taxon>Alphaproteobacteria</taxon>
        <taxon>Hyphomicrobiales</taxon>
        <taxon>Amorphaceae</taxon>
        <taxon>Acuticoccus</taxon>
    </lineage>
</organism>
<comment type="caution">
    <text evidence="2">The sequence shown here is derived from an EMBL/GenBank/DDBJ whole genome shotgun (WGS) entry which is preliminary data.</text>
</comment>